<evidence type="ECO:0000313" key="3">
    <source>
        <dbReference type="EMBL" id="OGM21112.1"/>
    </source>
</evidence>
<keyword evidence="1" id="KW-0812">Transmembrane</keyword>
<dbReference type="PANTHER" id="PTHR14969">
    <property type="entry name" value="SPHINGOSINE-1-PHOSPHATE PHOSPHOHYDROLASE"/>
    <property type="match status" value="1"/>
</dbReference>
<feature type="transmembrane region" description="Helical" evidence="1">
    <location>
        <begin position="12"/>
        <end position="35"/>
    </location>
</feature>
<feature type="transmembrane region" description="Helical" evidence="1">
    <location>
        <begin position="133"/>
        <end position="151"/>
    </location>
</feature>
<evidence type="ECO:0000256" key="1">
    <source>
        <dbReference type="SAM" id="Phobius"/>
    </source>
</evidence>
<feature type="domain" description="Phosphatidic acid phosphatase type 2/haloperoxidase" evidence="2">
    <location>
        <begin position="43"/>
        <end position="152"/>
    </location>
</feature>
<dbReference type="AlphaFoldDB" id="A0A1F7Y1E1"/>
<dbReference type="InterPro" id="IPR000326">
    <property type="entry name" value="PAP2/HPO"/>
</dbReference>
<reference evidence="3 4" key="1">
    <citation type="journal article" date="2016" name="Nat. Commun.">
        <title>Thousands of microbial genomes shed light on interconnected biogeochemical processes in an aquifer system.</title>
        <authorList>
            <person name="Anantharaman K."/>
            <person name="Brown C.T."/>
            <person name="Hug L.A."/>
            <person name="Sharon I."/>
            <person name="Castelle C.J."/>
            <person name="Probst A.J."/>
            <person name="Thomas B.C."/>
            <person name="Singh A."/>
            <person name="Wilkins M.J."/>
            <person name="Karaoz U."/>
            <person name="Brodie E.L."/>
            <person name="Williams K.H."/>
            <person name="Hubbard S.S."/>
            <person name="Banfield J.F."/>
        </authorList>
    </citation>
    <scope>NUCLEOTIDE SEQUENCE [LARGE SCALE GENOMIC DNA]</scope>
</reference>
<feature type="transmembrane region" description="Helical" evidence="1">
    <location>
        <begin position="47"/>
        <end position="68"/>
    </location>
</feature>
<evidence type="ECO:0000313" key="4">
    <source>
        <dbReference type="Proteomes" id="UP000176741"/>
    </source>
</evidence>
<feature type="transmembrane region" description="Helical" evidence="1">
    <location>
        <begin position="88"/>
        <end position="106"/>
    </location>
</feature>
<dbReference type="InterPro" id="IPR036938">
    <property type="entry name" value="PAP2/HPO_sf"/>
</dbReference>
<dbReference type="Gene3D" id="1.20.144.10">
    <property type="entry name" value="Phosphatidic acid phosphatase type 2/haloperoxidase"/>
    <property type="match status" value="1"/>
</dbReference>
<evidence type="ECO:0000259" key="2">
    <source>
        <dbReference type="SMART" id="SM00014"/>
    </source>
</evidence>
<comment type="caution">
    <text evidence="3">The sequence shown here is derived from an EMBL/GenBank/DDBJ whole genome shotgun (WGS) entry which is preliminary data.</text>
</comment>
<dbReference type="Pfam" id="PF01569">
    <property type="entry name" value="PAP2"/>
    <property type="match status" value="1"/>
</dbReference>
<sequence>MNPVVLSSESSFIATFLASFLIWFMFGGLAFLWLIDGKIKKEIALHAVLATLIAWGLSQMIKSFFPTIRPFGLNGTNPLTITVPTDGSFPSGHTAAAFGLAVSIWLHNKKLGYKFISIALLIGLGRILGNVHFFTDVLAGAMLGYLAAYLVEKLHPVKI</sequence>
<dbReference type="SMART" id="SM00014">
    <property type="entry name" value="acidPPc"/>
    <property type="match status" value="1"/>
</dbReference>
<proteinExistence type="predicted"/>
<keyword evidence="1" id="KW-1133">Transmembrane helix</keyword>
<accession>A0A1F7Y1E1</accession>
<keyword evidence="1" id="KW-0472">Membrane</keyword>
<dbReference type="PANTHER" id="PTHR14969:SF13">
    <property type="entry name" value="AT30094P"/>
    <property type="match status" value="1"/>
</dbReference>
<dbReference type="EMBL" id="MGGD01000018">
    <property type="protein sequence ID" value="OGM21112.1"/>
    <property type="molecule type" value="Genomic_DNA"/>
</dbReference>
<name>A0A1F7Y1E1_9BACT</name>
<organism evidence="3 4">
    <name type="scientific">Candidatus Woesebacteria bacterium RIFCSPHIGHO2_01_FULL_38_26b</name>
    <dbReference type="NCBI Taxonomy" id="1802491"/>
    <lineage>
        <taxon>Bacteria</taxon>
        <taxon>Candidatus Woeseibacteriota</taxon>
    </lineage>
</organism>
<gene>
    <name evidence="3" type="ORF">A2771_00800</name>
</gene>
<dbReference type="SUPFAM" id="SSF48317">
    <property type="entry name" value="Acid phosphatase/Vanadium-dependent haloperoxidase"/>
    <property type="match status" value="1"/>
</dbReference>
<protein>
    <recommendedName>
        <fullName evidence="2">Phosphatidic acid phosphatase type 2/haloperoxidase domain-containing protein</fullName>
    </recommendedName>
</protein>
<dbReference type="Proteomes" id="UP000176741">
    <property type="component" value="Unassembled WGS sequence"/>
</dbReference>